<comment type="caution">
    <text evidence="1">The sequence shown here is derived from an EMBL/GenBank/DDBJ whole genome shotgun (WGS) entry which is preliminary data.</text>
</comment>
<keyword evidence="2" id="KW-1185">Reference proteome</keyword>
<dbReference type="Proteomes" id="UP000553776">
    <property type="component" value="Unassembled WGS sequence"/>
</dbReference>
<name>A0A841U173_9BACL</name>
<dbReference type="RefSeq" id="WP_185135854.1">
    <property type="nucleotide sequence ID" value="NZ_JACJVR010000041.1"/>
</dbReference>
<evidence type="ECO:0000313" key="1">
    <source>
        <dbReference type="EMBL" id="MBB6691861.1"/>
    </source>
</evidence>
<dbReference type="AlphaFoldDB" id="A0A841U173"/>
<dbReference type="SUPFAM" id="SSF89360">
    <property type="entry name" value="HesB-like domain"/>
    <property type="match status" value="1"/>
</dbReference>
<protein>
    <submittedName>
        <fullName evidence="1">Fe-S cluster assembly protein HesB</fullName>
    </submittedName>
</protein>
<gene>
    <name evidence="1" type="ORF">H7B90_10675</name>
</gene>
<dbReference type="InterPro" id="IPR035903">
    <property type="entry name" value="HesB-like_dom_sf"/>
</dbReference>
<organism evidence="1 2">
    <name type="scientific">Cohnella xylanilytica</name>
    <dbReference type="NCBI Taxonomy" id="557555"/>
    <lineage>
        <taxon>Bacteria</taxon>
        <taxon>Bacillati</taxon>
        <taxon>Bacillota</taxon>
        <taxon>Bacilli</taxon>
        <taxon>Bacillales</taxon>
        <taxon>Paenibacillaceae</taxon>
        <taxon>Cohnella</taxon>
    </lineage>
</organism>
<dbReference type="EMBL" id="JACJVR010000041">
    <property type="protein sequence ID" value="MBB6691861.1"/>
    <property type="molecule type" value="Genomic_DNA"/>
</dbReference>
<proteinExistence type="predicted"/>
<evidence type="ECO:0000313" key="2">
    <source>
        <dbReference type="Proteomes" id="UP000553776"/>
    </source>
</evidence>
<sequence>MELVISPAALSCFRHDWGFKGGDSVRIFVRYVSGGSEPYGFGIMKDEPMDPAAVVENDKLTFYMESKDVWFLERKKLTVDCLRGDIVFLVG</sequence>
<accession>A0A841U173</accession>
<reference evidence="1 2" key="1">
    <citation type="submission" date="2020-08" db="EMBL/GenBank/DDBJ databases">
        <title>Cohnella phylogeny.</title>
        <authorList>
            <person name="Dunlap C."/>
        </authorList>
    </citation>
    <scope>NUCLEOTIDE SEQUENCE [LARGE SCALE GENOMIC DNA]</scope>
    <source>
        <strain evidence="1 2">DSM 25239</strain>
    </source>
</reference>